<feature type="compositionally biased region" description="Acidic residues" evidence="1">
    <location>
        <begin position="129"/>
        <end position="142"/>
    </location>
</feature>
<evidence type="ECO:0000313" key="4">
    <source>
        <dbReference type="Proteomes" id="UP000006860"/>
    </source>
</evidence>
<keyword evidence="4" id="KW-1185">Reference proteome</keyword>
<dbReference type="RefSeq" id="WP_013628536.1">
    <property type="nucleotide sequence ID" value="NC_015174.1"/>
</dbReference>
<dbReference type="EMBL" id="CP002546">
    <property type="protein sequence ID" value="ADY59812.1"/>
    <property type="molecule type" value="Genomic_DNA"/>
</dbReference>
<reference evidence="4" key="1">
    <citation type="submission" date="2011-02" db="EMBL/GenBank/DDBJ databases">
        <title>The complete genome of Planctomyces brasiliensis DSM 5305.</title>
        <authorList>
            <person name="Lucas S."/>
            <person name="Copeland A."/>
            <person name="Lapidus A."/>
            <person name="Bruce D."/>
            <person name="Goodwin L."/>
            <person name="Pitluck S."/>
            <person name="Kyrpides N."/>
            <person name="Mavromatis K."/>
            <person name="Pagani I."/>
            <person name="Ivanova N."/>
            <person name="Ovchinnikova G."/>
            <person name="Lu M."/>
            <person name="Detter J.C."/>
            <person name="Han C."/>
            <person name="Land M."/>
            <person name="Hauser L."/>
            <person name="Markowitz V."/>
            <person name="Cheng J.-F."/>
            <person name="Hugenholtz P."/>
            <person name="Woyke T."/>
            <person name="Wu D."/>
            <person name="Tindall B."/>
            <person name="Pomrenke H.G."/>
            <person name="Brambilla E."/>
            <person name="Klenk H.-P."/>
            <person name="Eisen J.A."/>
        </authorList>
    </citation>
    <scope>NUCLEOTIDE SEQUENCE [LARGE SCALE GENOMIC DNA]</scope>
    <source>
        <strain evidence="4">ATCC 49424 / DSM 5305 / JCM 21570 / NBRC 103401 / IFAM 1448</strain>
    </source>
</reference>
<evidence type="ECO:0008006" key="5">
    <source>
        <dbReference type="Google" id="ProtNLM"/>
    </source>
</evidence>
<dbReference type="InterPro" id="IPR008969">
    <property type="entry name" value="CarboxyPept-like_regulatory"/>
</dbReference>
<proteinExistence type="predicted"/>
<feature type="region of interest" description="Disordered" evidence="1">
    <location>
        <begin position="117"/>
        <end position="142"/>
    </location>
</feature>
<keyword evidence="2" id="KW-0732">Signal</keyword>
<gene>
    <name evidence="3" type="ordered locus">Plabr_2210</name>
</gene>
<dbReference type="STRING" id="756272.Plabr_2210"/>
<feature type="signal peptide" evidence="2">
    <location>
        <begin position="1"/>
        <end position="19"/>
    </location>
</feature>
<organism evidence="3 4">
    <name type="scientific">Rubinisphaera brasiliensis (strain ATCC 49424 / DSM 5305 / JCM 21570 / IAM 15109 / NBRC 103401 / IFAM 1448)</name>
    <name type="common">Planctomyces brasiliensis</name>
    <dbReference type="NCBI Taxonomy" id="756272"/>
    <lineage>
        <taxon>Bacteria</taxon>
        <taxon>Pseudomonadati</taxon>
        <taxon>Planctomycetota</taxon>
        <taxon>Planctomycetia</taxon>
        <taxon>Planctomycetales</taxon>
        <taxon>Planctomycetaceae</taxon>
        <taxon>Rubinisphaera</taxon>
    </lineage>
</organism>
<evidence type="ECO:0000313" key="3">
    <source>
        <dbReference type="EMBL" id="ADY59812.1"/>
    </source>
</evidence>
<dbReference type="Gene3D" id="2.60.40.1120">
    <property type="entry name" value="Carboxypeptidase-like, regulatory domain"/>
    <property type="match status" value="1"/>
</dbReference>
<evidence type="ECO:0000256" key="2">
    <source>
        <dbReference type="SAM" id="SignalP"/>
    </source>
</evidence>
<dbReference type="HOGENOM" id="CLU_113730_5_2_0"/>
<feature type="compositionally biased region" description="Polar residues" evidence="1">
    <location>
        <begin position="118"/>
        <end position="128"/>
    </location>
</feature>
<name>F0SKV9_RUBBR</name>
<dbReference type="AlphaFoldDB" id="F0SKV9"/>
<feature type="chain" id="PRO_5003260536" description="Carboxypeptidase regulatory-like domain-containing protein" evidence="2">
    <location>
        <begin position="20"/>
        <end position="142"/>
    </location>
</feature>
<dbReference type="OrthoDB" id="291487at2"/>
<sequence length="142" mass="14908">MLRFSFVVLGMLGLLLPVAGCGGGSDTPDVLPVTGIITLDGDPLEGAQVEFQPQSTSENQAAVPSYATTDKSGAYTLKLGPGRVEGAMPGTHQVRITKYPPPAEDGTSGEQILPAKYNSESELTVEVTSDNEDGYDFDLESN</sequence>
<dbReference type="Proteomes" id="UP000006860">
    <property type="component" value="Chromosome"/>
</dbReference>
<dbReference type="SUPFAM" id="SSF49464">
    <property type="entry name" value="Carboxypeptidase regulatory domain-like"/>
    <property type="match status" value="1"/>
</dbReference>
<protein>
    <recommendedName>
        <fullName evidence="5">Carboxypeptidase regulatory-like domain-containing protein</fullName>
    </recommendedName>
</protein>
<accession>F0SKV9</accession>
<dbReference type="KEGG" id="pbs:Plabr_2210"/>
<evidence type="ECO:0000256" key="1">
    <source>
        <dbReference type="SAM" id="MobiDB-lite"/>
    </source>
</evidence>